<protein>
    <recommendedName>
        <fullName evidence="6">SURF1-like protein</fullName>
    </recommendedName>
</protein>
<evidence type="ECO:0000256" key="2">
    <source>
        <dbReference type="ARBA" id="ARBA00007165"/>
    </source>
</evidence>
<dbReference type="InterPro" id="IPR002994">
    <property type="entry name" value="Surf1/Shy1"/>
</dbReference>
<dbReference type="CDD" id="cd06662">
    <property type="entry name" value="SURF1"/>
    <property type="match status" value="1"/>
</dbReference>
<comment type="similarity">
    <text evidence="2 6">Belongs to the SURF1 family.</text>
</comment>
<dbReference type="EMBL" id="CP076361">
    <property type="protein sequence ID" value="QWK90225.1"/>
    <property type="molecule type" value="Genomic_DNA"/>
</dbReference>
<keyword evidence="8" id="KW-1185">Reference proteome</keyword>
<reference evidence="7" key="1">
    <citation type="submission" date="2021-06" db="EMBL/GenBank/DDBJ databases">
        <title>Direct submission.</title>
        <authorList>
            <person name="Lee C.-S."/>
            <person name="Jin L."/>
        </authorList>
    </citation>
    <scope>NUCLEOTIDE SEQUENCE</scope>
    <source>
        <strain evidence="7">Con5</strain>
    </source>
</reference>
<dbReference type="Pfam" id="PF02104">
    <property type="entry name" value="SURF1"/>
    <property type="match status" value="1"/>
</dbReference>
<evidence type="ECO:0000256" key="6">
    <source>
        <dbReference type="RuleBase" id="RU363076"/>
    </source>
</evidence>
<dbReference type="AlphaFoldDB" id="A0A975P5V4"/>
<name>A0A975P5V4_9RHOB</name>
<dbReference type="RefSeq" id="WP_215504528.1">
    <property type="nucleotide sequence ID" value="NZ_CP076361.1"/>
</dbReference>
<evidence type="ECO:0000313" key="8">
    <source>
        <dbReference type="Proteomes" id="UP000679352"/>
    </source>
</evidence>
<comment type="caution">
    <text evidence="6">Lacks conserved residue(s) required for the propagation of feature annotation.</text>
</comment>
<dbReference type="Proteomes" id="UP000679352">
    <property type="component" value="Chromosome"/>
</dbReference>
<dbReference type="PANTHER" id="PTHR23427">
    <property type="entry name" value="SURFEIT LOCUS PROTEIN"/>
    <property type="match status" value="1"/>
</dbReference>
<accession>A0A975P5V4</accession>
<sequence length="219" mass="23885">MTARMILPMLFGLIGAAILIGLGTWQVQRLAWKQGVLAEIDARIAADPVPLPGPGGEWRYTPVRAEGRLTGESLRVLVSRKQVGAGYRRIAVLDVSGRRVLVDLGFVPEGEQVDLPQGPVTVIGNLHQPQEVDSYTPAPDLAKGLWFARDVPAMAKALNTEPTLIIARAPVVDGIEPLPVDSSAIPNDHLGYAITWFSLAVVWLGMTVLYLWRIRRRTA</sequence>
<comment type="subcellular location">
    <subcellularLocation>
        <location evidence="6">Cell membrane</location>
        <topology evidence="6">Multi-pass membrane protein</topology>
    </subcellularLocation>
    <subcellularLocation>
        <location evidence="1">Membrane</location>
    </subcellularLocation>
</comment>
<evidence type="ECO:0000256" key="5">
    <source>
        <dbReference type="ARBA" id="ARBA00023136"/>
    </source>
</evidence>
<evidence type="ECO:0000256" key="3">
    <source>
        <dbReference type="ARBA" id="ARBA00022692"/>
    </source>
</evidence>
<gene>
    <name evidence="7" type="ORF">KM031_15605</name>
</gene>
<proteinExistence type="inferred from homology"/>
<keyword evidence="6" id="KW-1003">Cell membrane</keyword>
<dbReference type="KEGG" id="gfu:KM031_15605"/>
<evidence type="ECO:0000256" key="4">
    <source>
        <dbReference type="ARBA" id="ARBA00022989"/>
    </source>
</evidence>
<dbReference type="GO" id="GO:0005886">
    <property type="term" value="C:plasma membrane"/>
    <property type="evidence" value="ECO:0007669"/>
    <property type="project" value="UniProtKB-SubCell"/>
</dbReference>
<dbReference type="InterPro" id="IPR045214">
    <property type="entry name" value="Surf1/Surf4"/>
</dbReference>
<evidence type="ECO:0000313" key="7">
    <source>
        <dbReference type="EMBL" id="QWK90225.1"/>
    </source>
</evidence>
<dbReference type="PROSITE" id="PS50895">
    <property type="entry name" value="SURF1"/>
    <property type="match status" value="1"/>
</dbReference>
<keyword evidence="4 6" id="KW-1133">Transmembrane helix</keyword>
<feature type="transmembrane region" description="Helical" evidence="6">
    <location>
        <begin position="190"/>
        <end position="212"/>
    </location>
</feature>
<keyword evidence="3 6" id="KW-0812">Transmembrane</keyword>
<dbReference type="PANTHER" id="PTHR23427:SF2">
    <property type="entry name" value="SURFEIT LOCUS PROTEIN 1"/>
    <property type="match status" value="1"/>
</dbReference>
<evidence type="ECO:0000256" key="1">
    <source>
        <dbReference type="ARBA" id="ARBA00004370"/>
    </source>
</evidence>
<organism evidence="7 8">
    <name type="scientific">Gemmobacter fulvus</name>
    <dbReference type="NCBI Taxonomy" id="2840474"/>
    <lineage>
        <taxon>Bacteria</taxon>
        <taxon>Pseudomonadati</taxon>
        <taxon>Pseudomonadota</taxon>
        <taxon>Alphaproteobacteria</taxon>
        <taxon>Rhodobacterales</taxon>
        <taxon>Paracoccaceae</taxon>
        <taxon>Gemmobacter</taxon>
    </lineage>
</organism>
<keyword evidence="5 6" id="KW-0472">Membrane</keyword>